<dbReference type="AlphaFoldDB" id="A0A927WNS2"/>
<name>A0A927WNS2_SELRU</name>
<reference evidence="11" key="1">
    <citation type="submission" date="2019-04" db="EMBL/GenBank/DDBJ databases">
        <title>Evolution of Biomass-Degrading Anaerobic Consortia Revealed by Metagenomics.</title>
        <authorList>
            <person name="Peng X."/>
        </authorList>
    </citation>
    <scope>NUCLEOTIDE SEQUENCE</scope>
    <source>
        <strain evidence="11">SIG240</strain>
    </source>
</reference>
<dbReference type="Proteomes" id="UP000761380">
    <property type="component" value="Unassembled WGS sequence"/>
</dbReference>
<dbReference type="GO" id="GO:0017038">
    <property type="term" value="P:protein import"/>
    <property type="evidence" value="ECO:0007669"/>
    <property type="project" value="TreeGrafter"/>
</dbReference>
<evidence type="ECO:0000256" key="3">
    <source>
        <dbReference type="ARBA" id="ARBA00022475"/>
    </source>
</evidence>
<dbReference type="EMBL" id="SVBY01000056">
    <property type="protein sequence ID" value="MBE6093115.1"/>
    <property type="molecule type" value="Genomic_DNA"/>
</dbReference>
<evidence type="ECO:0000256" key="7">
    <source>
        <dbReference type="ARBA" id="ARBA00023136"/>
    </source>
</evidence>
<keyword evidence="4 9" id="KW-0812">Transmembrane</keyword>
<dbReference type="InterPro" id="IPR050790">
    <property type="entry name" value="ExbB/TolQ_transport"/>
</dbReference>
<keyword evidence="7 9" id="KW-0472">Membrane</keyword>
<comment type="similarity">
    <text evidence="8">Belongs to the exbB/tolQ family.</text>
</comment>
<keyword evidence="5 8" id="KW-0653">Protein transport</keyword>
<evidence type="ECO:0000256" key="5">
    <source>
        <dbReference type="ARBA" id="ARBA00022927"/>
    </source>
</evidence>
<evidence type="ECO:0000256" key="6">
    <source>
        <dbReference type="ARBA" id="ARBA00022989"/>
    </source>
</evidence>
<proteinExistence type="inferred from homology"/>
<evidence type="ECO:0000256" key="2">
    <source>
        <dbReference type="ARBA" id="ARBA00022448"/>
    </source>
</evidence>
<feature type="transmembrane region" description="Helical" evidence="9">
    <location>
        <begin position="158"/>
        <end position="181"/>
    </location>
</feature>
<comment type="caution">
    <text evidence="11">The sequence shown here is derived from an EMBL/GenBank/DDBJ whole genome shotgun (WGS) entry which is preliminary data.</text>
</comment>
<sequence length="220" mass="23792">MGMLMNAVEYFNRGGLVMYLLLLASIGAGTVIVERFRYYRQKQSNFKQHYQELKQNVQEHTAAEVAALYGQKTTTLDKITAAGFRAKVNGRNVSLTLESAAQLEAAKLKKGLPLLGTLVTLAPILGLMGTVIGMMQSFSVFNLQSGSPMAITGGVGEALVATVTGLMVATFALLGHSYFGYRLDSMVTDMERLGSLLEDRLAALPQQNAKERGQAKHEAA</sequence>
<evidence type="ECO:0000256" key="1">
    <source>
        <dbReference type="ARBA" id="ARBA00004651"/>
    </source>
</evidence>
<dbReference type="PANTHER" id="PTHR30625">
    <property type="entry name" value="PROTEIN TOLQ"/>
    <property type="match status" value="1"/>
</dbReference>
<evidence type="ECO:0000313" key="12">
    <source>
        <dbReference type="Proteomes" id="UP000761380"/>
    </source>
</evidence>
<feature type="transmembrane region" description="Helical" evidence="9">
    <location>
        <begin position="112"/>
        <end position="138"/>
    </location>
</feature>
<evidence type="ECO:0000313" key="11">
    <source>
        <dbReference type="EMBL" id="MBE6093115.1"/>
    </source>
</evidence>
<feature type="transmembrane region" description="Helical" evidence="9">
    <location>
        <begin position="16"/>
        <end position="33"/>
    </location>
</feature>
<keyword evidence="3" id="KW-1003">Cell membrane</keyword>
<accession>A0A927WNS2</accession>
<evidence type="ECO:0000259" key="10">
    <source>
        <dbReference type="Pfam" id="PF01618"/>
    </source>
</evidence>
<gene>
    <name evidence="11" type="ORF">E7201_08150</name>
</gene>
<dbReference type="PANTHER" id="PTHR30625:SF15">
    <property type="entry name" value="BIOPOLYMER TRANSPORT PROTEIN EXBB"/>
    <property type="match status" value="1"/>
</dbReference>
<organism evidence="11 12">
    <name type="scientific">Selenomonas ruminantium</name>
    <dbReference type="NCBI Taxonomy" id="971"/>
    <lineage>
        <taxon>Bacteria</taxon>
        <taxon>Bacillati</taxon>
        <taxon>Bacillota</taxon>
        <taxon>Negativicutes</taxon>
        <taxon>Selenomonadales</taxon>
        <taxon>Selenomonadaceae</taxon>
        <taxon>Selenomonas</taxon>
    </lineage>
</organism>
<protein>
    <submittedName>
        <fullName evidence="11">MotA/TolQ/ExbB proton channel family protein</fullName>
    </submittedName>
</protein>
<dbReference type="Pfam" id="PF01618">
    <property type="entry name" value="MotA_ExbB"/>
    <property type="match status" value="1"/>
</dbReference>
<evidence type="ECO:0000256" key="8">
    <source>
        <dbReference type="RuleBase" id="RU004057"/>
    </source>
</evidence>
<comment type="subcellular location">
    <subcellularLocation>
        <location evidence="1">Cell membrane</location>
        <topology evidence="1">Multi-pass membrane protein</topology>
    </subcellularLocation>
    <subcellularLocation>
        <location evidence="8">Membrane</location>
        <topology evidence="8">Multi-pass membrane protein</topology>
    </subcellularLocation>
</comment>
<dbReference type="InterPro" id="IPR002898">
    <property type="entry name" value="MotA_ExbB_proton_chnl"/>
</dbReference>
<feature type="domain" description="MotA/TolQ/ExbB proton channel" evidence="10">
    <location>
        <begin position="74"/>
        <end position="191"/>
    </location>
</feature>
<keyword evidence="2 8" id="KW-0813">Transport</keyword>
<evidence type="ECO:0000256" key="9">
    <source>
        <dbReference type="SAM" id="Phobius"/>
    </source>
</evidence>
<evidence type="ECO:0000256" key="4">
    <source>
        <dbReference type="ARBA" id="ARBA00022692"/>
    </source>
</evidence>
<dbReference type="GO" id="GO:0005886">
    <property type="term" value="C:plasma membrane"/>
    <property type="evidence" value="ECO:0007669"/>
    <property type="project" value="UniProtKB-SubCell"/>
</dbReference>
<keyword evidence="6 9" id="KW-1133">Transmembrane helix</keyword>